<comment type="caution">
    <text evidence="1">The sequence shown here is derived from an EMBL/GenBank/DDBJ whole genome shotgun (WGS) entry which is preliminary data.</text>
</comment>
<organism evidence="1">
    <name type="scientific">marine sediment metagenome</name>
    <dbReference type="NCBI Taxonomy" id="412755"/>
    <lineage>
        <taxon>unclassified sequences</taxon>
        <taxon>metagenomes</taxon>
        <taxon>ecological metagenomes</taxon>
    </lineage>
</organism>
<dbReference type="AlphaFoldDB" id="A0A0F9DHN3"/>
<reference evidence="1" key="1">
    <citation type="journal article" date="2015" name="Nature">
        <title>Complex archaea that bridge the gap between prokaryotes and eukaryotes.</title>
        <authorList>
            <person name="Spang A."/>
            <person name="Saw J.H."/>
            <person name="Jorgensen S.L."/>
            <person name="Zaremba-Niedzwiedzka K."/>
            <person name="Martijn J."/>
            <person name="Lind A.E."/>
            <person name="van Eijk R."/>
            <person name="Schleper C."/>
            <person name="Guy L."/>
            <person name="Ettema T.J."/>
        </authorList>
    </citation>
    <scope>NUCLEOTIDE SEQUENCE</scope>
</reference>
<protein>
    <recommendedName>
        <fullName evidence="2">Phage ABA sandwich domain-containing protein</fullName>
    </recommendedName>
</protein>
<gene>
    <name evidence="1" type="ORF">LCGC14_2197640</name>
</gene>
<accession>A0A0F9DHN3</accession>
<name>A0A0F9DHN3_9ZZZZ</name>
<sequence length="124" mass="13840">MTDQEKNEALAKWVGFEVCNEGYDCWIEPTERRHTGYVPDFLHSLDAQAKWLWPKLNGDGWFVNLMQSGDGSYWKSRLWTPYSGTSKITLENIAAKPVRDGATAAEACAEAILSLIGGNDETVV</sequence>
<proteinExistence type="predicted"/>
<dbReference type="EMBL" id="LAZR01028889">
    <property type="protein sequence ID" value="KKL61208.1"/>
    <property type="molecule type" value="Genomic_DNA"/>
</dbReference>
<evidence type="ECO:0000313" key="1">
    <source>
        <dbReference type="EMBL" id="KKL61208.1"/>
    </source>
</evidence>
<evidence type="ECO:0008006" key="2">
    <source>
        <dbReference type="Google" id="ProtNLM"/>
    </source>
</evidence>